<evidence type="ECO:0000256" key="1">
    <source>
        <dbReference type="SAM" id="Phobius"/>
    </source>
</evidence>
<reference evidence="3 4" key="1">
    <citation type="submission" date="2022-05" db="EMBL/GenBank/DDBJ databases">
        <title>Sporolactobacillus sp nov CPB3-1, isolated from tree bark (Mangifera indica L.).</title>
        <authorList>
            <person name="Phuengjayaem S."/>
            <person name="Tanasupawat S."/>
        </authorList>
    </citation>
    <scope>NUCLEOTIDE SEQUENCE [LARGE SCALE GENOMIC DNA]</scope>
    <source>
        <strain evidence="3 4">CPB3-1</strain>
    </source>
</reference>
<proteinExistence type="predicted"/>
<keyword evidence="1" id="KW-0812">Transmembrane</keyword>
<dbReference type="RefSeq" id="WP_249100493.1">
    <property type="nucleotide sequence ID" value="NZ_JAMAST010000006.1"/>
</dbReference>
<gene>
    <name evidence="3" type="ORF">M3N64_07540</name>
</gene>
<feature type="domain" description="LysM" evidence="2">
    <location>
        <begin position="41"/>
        <end position="93"/>
    </location>
</feature>
<dbReference type="SMART" id="SM00257">
    <property type="entry name" value="LysM"/>
    <property type="match status" value="1"/>
</dbReference>
<dbReference type="CDD" id="cd00118">
    <property type="entry name" value="LysM"/>
    <property type="match status" value="1"/>
</dbReference>
<dbReference type="InterPro" id="IPR036779">
    <property type="entry name" value="LysM_dom_sf"/>
</dbReference>
<evidence type="ECO:0000313" key="3">
    <source>
        <dbReference type="EMBL" id="MCL1631801.1"/>
    </source>
</evidence>
<dbReference type="Proteomes" id="UP001203004">
    <property type="component" value="Unassembled WGS sequence"/>
</dbReference>
<dbReference type="PROSITE" id="PS51782">
    <property type="entry name" value="LYSM"/>
    <property type="match status" value="1"/>
</dbReference>
<keyword evidence="1" id="KW-0472">Membrane</keyword>
<protein>
    <submittedName>
        <fullName evidence="3">LysM peptidoglycan-binding domain-containing protein</fullName>
    </submittedName>
</protein>
<dbReference type="Pfam" id="PF01476">
    <property type="entry name" value="LysM"/>
    <property type="match status" value="1"/>
</dbReference>
<keyword evidence="4" id="KW-1185">Reference proteome</keyword>
<name>A0ABT0MAA1_9BACL</name>
<dbReference type="SUPFAM" id="SSF54106">
    <property type="entry name" value="LysM domain"/>
    <property type="match status" value="1"/>
</dbReference>
<accession>A0ABT0MAA1</accession>
<dbReference type="EMBL" id="JAMAST010000006">
    <property type="protein sequence ID" value="MCL1631801.1"/>
    <property type="molecule type" value="Genomic_DNA"/>
</dbReference>
<dbReference type="Gene3D" id="3.10.350.10">
    <property type="entry name" value="LysM domain"/>
    <property type="match status" value="1"/>
</dbReference>
<dbReference type="InterPro" id="IPR018392">
    <property type="entry name" value="LysM"/>
</dbReference>
<keyword evidence="1" id="KW-1133">Transmembrane helix</keyword>
<comment type="caution">
    <text evidence="3">The sequence shown here is derived from an EMBL/GenBank/DDBJ whole genome shotgun (WGS) entry which is preliminary data.</text>
</comment>
<sequence length="98" mass="11224">MQTHTNKKARGISYIVLLCIMTIIFFFTLSNTVLADQNSYEKIKVKAGDSLWSIAEAHQKESANLSKHAFIEWVKNENGLTRDHIIPNQQLVIPVKRK</sequence>
<evidence type="ECO:0000313" key="4">
    <source>
        <dbReference type="Proteomes" id="UP001203004"/>
    </source>
</evidence>
<evidence type="ECO:0000259" key="2">
    <source>
        <dbReference type="PROSITE" id="PS51782"/>
    </source>
</evidence>
<organism evidence="3 4">
    <name type="scientific">Sporolactobacillus mangiferae</name>
    <dbReference type="NCBI Taxonomy" id="2940498"/>
    <lineage>
        <taxon>Bacteria</taxon>
        <taxon>Bacillati</taxon>
        <taxon>Bacillota</taxon>
        <taxon>Bacilli</taxon>
        <taxon>Bacillales</taxon>
        <taxon>Sporolactobacillaceae</taxon>
        <taxon>Sporolactobacillus</taxon>
    </lineage>
</organism>
<feature type="transmembrane region" description="Helical" evidence="1">
    <location>
        <begin position="12"/>
        <end position="34"/>
    </location>
</feature>